<keyword evidence="2" id="KW-1185">Reference proteome</keyword>
<protein>
    <submittedName>
        <fullName evidence="1">Uncharacterized protein</fullName>
    </submittedName>
</protein>
<dbReference type="EMBL" id="MU864182">
    <property type="protein sequence ID" value="KAK4193980.1"/>
    <property type="molecule type" value="Genomic_DNA"/>
</dbReference>
<dbReference type="AlphaFoldDB" id="A0AAN6X4X0"/>
<evidence type="ECO:0000313" key="2">
    <source>
        <dbReference type="Proteomes" id="UP001303160"/>
    </source>
</evidence>
<evidence type="ECO:0000313" key="1">
    <source>
        <dbReference type="EMBL" id="KAK4193980.1"/>
    </source>
</evidence>
<name>A0AAN6X4X0_9PEZI</name>
<organism evidence="1 2">
    <name type="scientific">Triangularia verruculosa</name>
    <dbReference type="NCBI Taxonomy" id="2587418"/>
    <lineage>
        <taxon>Eukaryota</taxon>
        <taxon>Fungi</taxon>
        <taxon>Dikarya</taxon>
        <taxon>Ascomycota</taxon>
        <taxon>Pezizomycotina</taxon>
        <taxon>Sordariomycetes</taxon>
        <taxon>Sordariomycetidae</taxon>
        <taxon>Sordariales</taxon>
        <taxon>Podosporaceae</taxon>
        <taxon>Triangularia</taxon>
    </lineage>
</organism>
<reference evidence="1" key="1">
    <citation type="journal article" date="2023" name="Mol. Phylogenet. Evol.">
        <title>Genome-scale phylogeny and comparative genomics of the fungal order Sordariales.</title>
        <authorList>
            <person name="Hensen N."/>
            <person name="Bonometti L."/>
            <person name="Westerberg I."/>
            <person name="Brannstrom I.O."/>
            <person name="Guillou S."/>
            <person name="Cros-Aarteil S."/>
            <person name="Calhoun S."/>
            <person name="Haridas S."/>
            <person name="Kuo A."/>
            <person name="Mondo S."/>
            <person name="Pangilinan J."/>
            <person name="Riley R."/>
            <person name="LaButti K."/>
            <person name="Andreopoulos B."/>
            <person name="Lipzen A."/>
            <person name="Chen C."/>
            <person name="Yan M."/>
            <person name="Daum C."/>
            <person name="Ng V."/>
            <person name="Clum A."/>
            <person name="Steindorff A."/>
            <person name="Ohm R.A."/>
            <person name="Martin F."/>
            <person name="Silar P."/>
            <person name="Natvig D.O."/>
            <person name="Lalanne C."/>
            <person name="Gautier V."/>
            <person name="Ament-Velasquez S.L."/>
            <person name="Kruys A."/>
            <person name="Hutchinson M.I."/>
            <person name="Powell A.J."/>
            <person name="Barry K."/>
            <person name="Miller A.N."/>
            <person name="Grigoriev I.V."/>
            <person name="Debuchy R."/>
            <person name="Gladieux P."/>
            <person name="Hiltunen Thoren M."/>
            <person name="Johannesson H."/>
        </authorList>
    </citation>
    <scope>NUCLEOTIDE SEQUENCE</scope>
    <source>
        <strain evidence="1">CBS 315.58</strain>
    </source>
</reference>
<gene>
    <name evidence="1" type="ORF">QBC40DRAFT_189261</name>
</gene>
<feature type="non-terminal residue" evidence="1">
    <location>
        <position position="1"/>
    </location>
</feature>
<sequence>YKARFKGLDPRNIKIIKYFTELVVYLTKARLNKNLNGLTVKSIRWKMRIFITIKKSISYTIYNKVCNYIRDEFRYIIPLLVMEKVPIYLTIENYITRGAILMLFDHYNYIYEGSWVNQSALLKLHSYTSIRL</sequence>
<comment type="caution">
    <text evidence="1">The sequence shown here is derived from an EMBL/GenBank/DDBJ whole genome shotgun (WGS) entry which is preliminary data.</text>
</comment>
<dbReference type="Proteomes" id="UP001303160">
    <property type="component" value="Unassembled WGS sequence"/>
</dbReference>
<proteinExistence type="predicted"/>
<accession>A0AAN6X4X0</accession>
<reference evidence="1" key="2">
    <citation type="submission" date="2023-05" db="EMBL/GenBank/DDBJ databases">
        <authorList>
            <consortium name="Lawrence Berkeley National Laboratory"/>
            <person name="Steindorff A."/>
            <person name="Hensen N."/>
            <person name="Bonometti L."/>
            <person name="Westerberg I."/>
            <person name="Brannstrom I.O."/>
            <person name="Guillou S."/>
            <person name="Cros-Aarteil S."/>
            <person name="Calhoun S."/>
            <person name="Haridas S."/>
            <person name="Kuo A."/>
            <person name="Mondo S."/>
            <person name="Pangilinan J."/>
            <person name="Riley R."/>
            <person name="Labutti K."/>
            <person name="Andreopoulos B."/>
            <person name="Lipzen A."/>
            <person name="Chen C."/>
            <person name="Yanf M."/>
            <person name="Daum C."/>
            <person name="Ng V."/>
            <person name="Clum A."/>
            <person name="Ohm R."/>
            <person name="Martin F."/>
            <person name="Silar P."/>
            <person name="Natvig D."/>
            <person name="Lalanne C."/>
            <person name="Gautier V."/>
            <person name="Ament-Velasquez S.L."/>
            <person name="Kruys A."/>
            <person name="Hutchinson M.I."/>
            <person name="Powell A.J."/>
            <person name="Barry K."/>
            <person name="Miller A.N."/>
            <person name="Grigoriev I.V."/>
            <person name="Debuchy R."/>
            <person name="Gladieux P."/>
            <person name="Thoren M.H."/>
            <person name="Johannesson H."/>
        </authorList>
    </citation>
    <scope>NUCLEOTIDE SEQUENCE</scope>
    <source>
        <strain evidence="1">CBS 315.58</strain>
    </source>
</reference>